<feature type="domain" description="EfeO-type cupredoxin-like" evidence="4">
    <location>
        <begin position="8"/>
        <end position="105"/>
    </location>
</feature>
<evidence type="ECO:0000313" key="6">
    <source>
        <dbReference type="Proteomes" id="UP000380867"/>
    </source>
</evidence>
<dbReference type="PANTHER" id="PTHR36507:SF1">
    <property type="entry name" value="BLL1555 PROTEIN"/>
    <property type="match status" value="1"/>
</dbReference>
<protein>
    <submittedName>
        <fullName evidence="5">Copper-binding protein</fullName>
    </submittedName>
</protein>
<dbReference type="AlphaFoldDB" id="A0A5M4FG70"/>
<organism evidence="5 6">
    <name type="scientific">Aeromicrobium ginsengisoli</name>
    <dbReference type="NCBI Taxonomy" id="363867"/>
    <lineage>
        <taxon>Bacteria</taxon>
        <taxon>Bacillati</taxon>
        <taxon>Actinomycetota</taxon>
        <taxon>Actinomycetes</taxon>
        <taxon>Propionibacteriales</taxon>
        <taxon>Nocardioidaceae</taxon>
        <taxon>Aeromicrobium</taxon>
    </lineage>
</organism>
<sequence>MRVLLASILAALAVMVWPASEASAASHQITIKNYAYGSGSMSITQGDTVTWTNQDSVPHDVVVTSGPAKFRSPMLTKGKSWSYTFASAGAYSYTCSVHPDMHATISAKAKPVAPAPAATTAAAAAPTAAAPTTPATTATKPVPTTTTAAPAPDTAYVATTADDSPSLDPMLLLLGLSTAIVVFCLLLLASRPHAAATTDDFDGD</sequence>
<evidence type="ECO:0000256" key="1">
    <source>
        <dbReference type="SAM" id="MobiDB-lite"/>
    </source>
</evidence>
<dbReference type="InterPro" id="IPR008972">
    <property type="entry name" value="Cupredoxin"/>
</dbReference>
<dbReference type="EMBL" id="SDPQ02000002">
    <property type="protein sequence ID" value="KAA1398285.1"/>
    <property type="molecule type" value="Genomic_DNA"/>
</dbReference>
<dbReference type="Proteomes" id="UP000380867">
    <property type="component" value="Unassembled WGS sequence"/>
</dbReference>
<dbReference type="SUPFAM" id="SSF49503">
    <property type="entry name" value="Cupredoxins"/>
    <property type="match status" value="1"/>
</dbReference>
<dbReference type="Pfam" id="PF13473">
    <property type="entry name" value="Cupredoxin_1"/>
    <property type="match status" value="1"/>
</dbReference>
<keyword evidence="2" id="KW-0472">Membrane</keyword>
<feature type="region of interest" description="Disordered" evidence="1">
    <location>
        <begin position="124"/>
        <end position="150"/>
    </location>
</feature>
<dbReference type="InterPro" id="IPR052721">
    <property type="entry name" value="ET_Amicyanin"/>
</dbReference>
<evidence type="ECO:0000259" key="4">
    <source>
        <dbReference type="Pfam" id="PF13473"/>
    </source>
</evidence>
<proteinExistence type="predicted"/>
<evidence type="ECO:0000256" key="2">
    <source>
        <dbReference type="SAM" id="Phobius"/>
    </source>
</evidence>
<feature type="chain" id="PRO_5024433202" evidence="3">
    <location>
        <begin position="25"/>
        <end position="204"/>
    </location>
</feature>
<dbReference type="Gene3D" id="2.60.40.420">
    <property type="entry name" value="Cupredoxins - blue copper proteins"/>
    <property type="match status" value="1"/>
</dbReference>
<keyword evidence="2" id="KW-1133">Transmembrane helix</keyword>
<reference evidence="5" key="1">
    <citation type="submission" date="2019-09" db="EMBL/GenBank/DDBJ databases">
        <authorList>
            <person name="Li J."/>
        </authorList>
    </citation>
    <scope>NUCLEOTIDE SEQUENCE [LARGE SCALE GENOMIC DNA]</scope>
    <source>
        <strain evidence="5">JCM 14732</strain>
    </source>
</reference>
<evidence type="ECO:0000256" key="3">
    <source>
        <dbReference type="SAM" id="SignalP"/>
    </source>
</evidence>
<keyword evidence="3" id="KW-0732">Signal</keyword>
<evidence type="ECO:0000313" key="5">
    <source>
        <dbReference type="EMBL" id="KAA1398285.1"/>
    </source>
</evidence>
<feature type="transmembrane region" description="Helical" evidence="2">
    <location>
        <begin position="170"/>
        <end position="189"/>
    </location>
</feature>
<comment type="caution">
    <text evidence="5">The sequence shown here is derived from an EMBL/GenBank/DDBJ whole genome shotgun (WGS) entry which is preliminary data.</text>
</comment>
<keyword evidence="6" id="KW-1185">Reference proteome</keyword>
<feature type="signal peptide" evidence="3">
    <location>
        <begin position="1"/>
        <end position="24"/>
    </location>
</feature>
<dbReference type="OrthoDB" id="574459at2"/>
<dbReference type="PANTHER" id="PTHR36507">
    <property type="entry name" value="BLL1555 PROTEIN"/>
    <property type="match status" value="1"/>
</dbReference>
<name>A0A5M4FG70_9ACTN</name>
<gene>
    <name evidence="5" type="ORF">ESP70_008395</name>
</gene>
<accession>A0A5M4FG70</accession>
<dbReference type="InterPro" id="IPR028096">
    <property type="entry name" value="EfeO_Cupredoxin"/>
</dbReference>
<keyword evidence="2" id="KW-0812">Transmembrane</keyword>